<reference evidence="7 8" key="4">
    <citation type="journal article" date="2009" name="Appl. Environ. Microbiol.">
        <title>Comparative genome-wide transcriptional profiling of Azorhizobium caulinodans ORS571 grown under free-living and symbiotic conditions.</title>
        <authorList>
            <person name="Tsukada S."/>
            <person name="Aono T."/>
            <person name="Akiba N."/>
            <person name="Lee KB."/>
            <person name="Liu CT."/>
            <person name="Toyazaki H."/>
            <person name="Oyaizu H."/>
        </authorList>
    </citation>
    <scope>NUCLEOTIDE SEQUENCE [LARGE SCALE GENOMIC DNA]</scope>
    <source>
        <strain evidence="8">ATCC 43989 / DSM 5975 / JCM 20966 / LMG 6465 / NBRC 14845 / NCIMB 13405 / ORS 571</strain>
    </source>
</reference>
<dbReference type="Proteomes" id="UP000000270">
    <property type="component" value="Chromosome"/>
</dbReference>
<evidence type="ECO:0000256" key="3">
    <source>
        <dbReference type="ARBA" id="ARBA00023027"/>
    </source>
</evidence>
<sequence>MAAMSKGPFSFVHQRYSLPSFPSPFLKDCAMAPGSVELLVLIPFPPHELARLEAVFKVTYAPTPEQRAAAIAAKGPDFRAVLTHGTAGMTAAEMDAMPKLEMISCFGVGYDRIDVQAAIARRIIVTHGPGTNTISVADHTLALMLAAIRRIASQDHAVRQGQWHEARHSTPELTGMRLGLIGYGSIAREVARRCEAGFSMTVGYHSRRKATDTAHTYYETPLALAEASDVLVVAAPANPQTRHMVNEAVLTALGPNGYLINIARGSLVDTDALIAALNAGRIAGAGLDVVDGEPVVPAALLQAPNLVITPHSAGRSPNAEDNMTTLALRNLNAHFAGRPVETPVPECAKAAA</sequence>
<dbReference type="FunFam" id="3.40.50.720:FF:000213">
    <property type="entry name" value="Putative 2-hydroxyacid dehydrogenase"/>
    <property type="match status" value="1"/>
</dbReference>
<keyword evidence="1" id="KW-0521">NADP</keyword>
<reference evidence="7 8" key="6">
    <citation type="journal article" date="2011" name="Appl. Environ. Microbiol.">
        <title>Involvement of the azorhizobial chromosome partition gene (parA) in the onset of bacteroid differentiation during Sesbania rostrata stem nodule development.</title>
        <authorList>
            <person name="Liu CT."/>
            <person name="Lee KB."/>
            <person name="Wang YS."/>
            <person name="Peng MH."/>
            <person name="Lee KT."/>
            <person name="Suzuki S."/>
            <person name="Suzuki T."/>
            <person name="Oyaizu H."/>
        </authorList>
    </citation>
    <scope>NUCLEOTIDE SEQUENCE [LARGE SCALE GENOMIC DNA]</scope>
    <source>
        <strain evidence="8">ATCC 43989 / DSM 5975 / JCM 20966 / LMG 6465 / NBRC 14845 / NCIMB 13405 / ORS 571</strain>
    </source>
</reference>
<evidence type="ECO:0000256" key="2">
    <source>
        <dbReference type="ARBA" id="ARBA00023002"/>
    </source>
</evidence>
<comment type="similarity">
    <text evidence="4">Belongs to the D-isomer specific 2-hydroxyacid dehydrogenase family.</text>
</comment>
<evidence type="ECO:0000313" key="7">
    <source>
        <dbReference type="EMBL" id="BAF86530.1"/>
    </source>
</evidence>
<feature type="domain" description="D-isomer specific 2-hydroxyacid dehydrogenase catalytic" evidence="5">
    <location>
        <begin position="43"/>
        <end position="344"/>
    </location>
</feature>
<proteinExistence type="inferred from homology"/>
<dbReference type="InterPro" id="IPR006140">
    <property type="entry name" value="D-isomer_DH_NAD-bd"/>
</dbReference>
<dbReference type="PANTHER" id="PTHR10996:SF178">
    <property type="entry name" value="2-HYDROXYACID DEHYDROGENASE YGL185C-RELATED"/>
    <property type="match status" value="1"/>
</dbReference>
<dbReference type="GO" id="GO:0016618">
    <property type="term" value="F:hydroxypyruvate reductase [NAD(P)H] activity"/>
    <property type="evidence" value="ECO:0007669"/>
    <property type="project" value="TreeGrafter"/>
</dbReference>
<evidence type="ECO:0000259" key="6">
    <source>
        <dbReference type="Pfam" id="PF02826"/>
    </source>
</evidence>
<keyword evidence="2 4" id="KW-0560">Oxidoreductase</keyword>
<reference evidence="7 8" key="3">
    <citation type="journal article" date="2008" name="BMC Genomics">
        <title>The genome of the versatile nitrogen fixer Azorhizobium caulinodans ORS571.</title>
        <authorList>
            <person name="Lee KB."/>
            <person name="Backer P.D."/>
            <person name="Aono T."/>
            <person name="Liu CT."/>
            <person name="Suzuki S."/>
            <person name="Suzuki T."/>
            <person name="Kaneko T."/>
            <person name="Yamada M."/>
            <person name="Tabata S."/>
            <person name="Kupfer D.M."/>
            <person name="Najar F.Z."/>
            <person name="Wiley G.B."/>
            <person name="Roe B."/>
            <person name="Binnewies T.T."/>
            <person name="Ussery D.W."/>
            <person name="D'Haeze W."/>
            <person name="Herder J.D."/>
            <person name="Gevers D."/>
            <person name="Vereecke D."/>
            <person name="Holsters M."/>
            <person name="Oyaizu H."/>
        </authorList>
    </citation>
    <scope>NUCLEOTIDE SEQUENCE [LARGE SCALE GENOMIC DNA]</scope>
    <source>
        <strain evidence="8">ATCC 43989 / DSM 5975 / JCM 20966 / LMG 6465 / NBRC 14845 / NCIMB 13405 / ORS 571</strain>
    </source>
</reference>
<dbReference type="Pfam" id="PF02826">
    <property type="entry name" value="2-Hacid_dh_C"/>
    <property type="match status" value="1"/>
</dbReference>
<dbReference type="eggNOG" id="COG1052">
    <property type="taxonomic scope" value="Bacteria"/>
</dbReference>
<evidence type="ECO:0000256" key="1">
    <source>
        <dbReference type="ARBA" id="ARBA00022857"/>
    </source>
</evidence>
<evidence type="ECO:0000259" key="5">
    <source>
        <dbReference type="Pfam" id="PF00389"/>
    </source>
</evidence>
<dbReference type="InterPro" id="IPR050223">
    <property type="entry name" value="D-isomer_2-hydroxyacid_DH"/>
</dbReference>
<dbReference type="HOGENOM" id="CLU_019796_1_2_5"/>
<dbReference type="InterPro" id="IPR036291">
    <property type="entry name" value="NAD(P)-bd_dom_sf"/>
</dbReference>
<dbReference type="KEGG" id="azc:AZC_0532"/>
<evidence type="ECO:0000313" key="8">
    <source>
        <dbReference type="Proteomes" id="UP000000270"/>
    </source>
</evidence>
<keyword evidence="3" id="KW-0520">NAD</keyword>
<dbReference type="SUPFAM" id="SSF51735">
    <property type="entry name" value="NAD(P)-binding Rossmann-fold domains"/>
    <property type="match status" value="1"/>
</dbReference>
<reference evidence="7 8" key="1">
    <citation type="journal article" date="2007" name="Appl. Environ. Microbiol.">
        <title>Rhizobial factors required for stem nodule maturation and maintenance in Sesbania rostrata-Azorhizobium caulinodans ORS571 symbiosis.</title>
        <authorList>
            <person name="Suzuki S."/>
            <person name="Aono T."/>
            <person name="Lee KB."/>
            <person name="Suzuki T."/>
            <person name="Liu CT."/>
            <person name="Miwa H."/>
            <person name="Wakao S."/>
            <person name="Iki T."/>
            <person name="Oyaizu H."/>
        </authorList>
    </citation>
    <scope>NUCLEOTIDE SEQUENCE [LARGE SCALE GENOMIC DNA]</scope>
    <source>
        <strain evidence="8">ATCC 43989 / DSM 5975 / JCM 20966 / LMG 6465 / NBRC 14845 / NCIMB 13405 / ORS 571</strain>
    </source>
</reference>
<dbReference type="GO" id="GO:0030267">
    <property type="term" value="F:glyoxylate reductase (NADPH) activity"/>
    <property type="evidence" value="ECO:0007669"/>
    <property type="project" value="TreeGrafter"/>
</dbReference>
<dbReference type="Pfam" id="PF00389">
    <property type="entry name" value="2-Hacid_dh"/>
    <property type="match status" value="1"/>
</dbReference>
<dbReference type="GO" id="GO:0005829">
    <property type="term" value="C:cytosol"/>
    <property type="evidence" value="ECO:0007669"/>
    <property type="project" value="TreeGrafter"/>
</dbReference>
<keyword evidence="8" id="KW-1185">Reference proteome</keyword>
<dbReference type="InterPro" id="IPR006139">
    <property type="entry name" value="D-isomer_2_OHA_DH_cat_dom"/>
</dbReference>
<accession>A8IMD5</accession>
<reference evidence="8" key="2">
    <citation type="submission" date="2007-04" db="EMBL/GenBank/DDBJ databases">
        <title>Complete genome sequence of the nitrogen-fixing bacterium Azorhizobium caulinodans ORS571.</title>
        <authorList>
            <person name="Lee K.B."/>
            <person name="Backer P.D."/>
            <person name="Aono T."/>
            <person name="Liu C.T."/>
            <person name="Suzuki S."/>
            <person name="Suzuki T."/>
            <person name="Kaneko T."/>
            <person name="Yamada M."/>
            <person name="Tabata S."/>
            <person name="Kupfer D.M."/>
            <person name="Najar F.Z."/>
            <person name="Wiley G.B."/>
            <person name="Roe B."/>
            <person name="Binnewies T."/>
            <person name="Ussery D."/>
            <person name="Vereecke D."/>
            <person name="Gevers D."/>
            <person name="Holsters M."/>
            <person name="Oyaizu H."/>
        </authorList>
    </citation>
    <scope>NUCLEOTIDE SEQUENCE [LARGE SCALE GENOMIC DNA]</scope>
    <source>
        <strain evidence="8">ATCC 43989 / DSM 5975 / JCM 20966 / LMG 6465 / NBRC 14845 / NCIMB 13405 / ORS 571</strain>
    </source>
</reference>
<gene>
    <name evidence="7" type="ordered locus">AZC_0532</name>
</gene>
<dbReference type="EMBL" id="AP009384">
    <property type="protein sequence ID" value="BAF86530.1"/>
    <property type="molecule type" value="Genomic_DNA"/>
</dbReference>
<feature type="domain" description="D-isomer specific 2-hydroxyacid dehydrogenase NAD-binding" evidence="6">
    <location>
        <begin position="141"/>
        <end position="313"/>
    </location>
</feature>
<organism evidence="7 8">
    <name type="scientific">Azorhizobium caulinodans (strain ATCC 43989 / DSM 5975 / JCM 20966 / LMG 6465 / NBRC 14845 / NCIMB 13405 / ORS 571)</name>
    <dbReference type="NCBI Taxonomy" id="438753"/>
    <lineage>
        <taxon>Bacteria</taxon>
        <taxon>Pseudomonadati</taxon>
        <taxon>Pseudomonadota</taxon>
        <taxon>Alphaproteobacteria</taxon>
        <taxon>Hyphomicrobiales</taxon>
        <taxon>Xanthobacteraceae</taxon>
        <taxon>Azorhizobium</taxon>
    </lineage>
</organism>
<dbReference type="PANTHER" id="PTHR10996">
    <property type="entry name" value="2-HYDROXYACID DEHYDROGENASE-RELATED"/>
    <property type="match status" value="1"/>
</dbReference>
<dbReference type="CDD" id="cd12156">
    <property type="entry name" value="HPPR"/>
    <property type="match status" value="1"/>
</dbReference>
<protein>
    <submittedName>
        <fullName evidence="7">D-isomer specific 2-hydroxyacid dehydrogenase</fullName>
    </submittedName>
</protein>
<dbReference type="GO" id="GO:0051287">
    <property type="term" value="F:NAD binding"/>
    <property type="evidence" value="ECO:0007669"/>
    <property type="project" value="InterPro"/>
</dbReference>
<dbReference type="SUPFAM" id="SSF52283">
    <property type="entry name" value="Formate/glycerate dehydrogenase catalytic domain-like"/>
    <property type="match status" value="1"/>
</dbReference>
<evidence type="ECO:0000256" key="4">
    <source>
        <dbReference type="RuleBase" id="RU003719"/>
    </source>
</evidence>
<dbReference type="AlphaFoldDB" id="A8IMD5"/>
<dbReference type="STRING" id="438753.AZC_0532"/>
<reference evidence="7 8" key="5">
    <citation type="journal article" date="2010" name="Appl. Environ. Microbiol.">
        <title>phrR-like gene praR of Azorhizobium caulinodans ORS571 is essential for symbiosis with Sesbania rostrata and is involved in expression of reb genes.</title>
        <authorList>
            <person name="Akiba N."/>
            <person name="Aono T."/>
            <person name="Toyazaki H."/>
            <person name="Sato S."/>
            <person name="Oyaizu H."/>
        </authorList>
    </citation>
    <scope>NUCLEOTIDE SEQUENCE [LARGE SCALE GENOMIC DNA]</scope>
    <source>
        <strain evidence="8">ATCC 43989 / DSM 5975 / JCM 20966 / LMG 6465 / NBRC 14845 / NCIMB 13405 / ORS 571</strain>
    </source>
</reference>
<name>A8IMD5_AZOC5</name>
<dbReference type="Gene3D" id="3.40.50.720">
    <property type="entry name" value="NAD(P)-binding Rossmann-like Domain"/>
    <property type="match status" value="2"/>
</dbReference>